<dbReference type="AlphaFoldDB" id="A0A915KPH1"/>
<name>A0A915KPH1_ROMCU</name>
<feature type="chain" id="PRO_5037978301" evidence="1">
    <location>
        <begin position="21"/>
        <end position="169"/>
    </location>
</feature>
<sequence length="169" mass="19327">MYGFLFCSCISLYYFSLSNCVEYWHNVEECQRVCFGMDNAQPFSKIVAYKHCMHGRWAVIRIERQDKIVCLTTVIVGSPLVIFNDYRICRNSNQALGVTTPNERYPKSGVIKVRCAAECAINCSISYAKLNDRGIKDRLKTYLDDGEPVKVKHGILCDHDRQPLQPGAY</sequence>
<reference evidence="3" key="1">
    <citation type="submission" date="2022-11" db="UniProtKB">
        <authorList>
            <consortium name="WormBaseParasite"/>
        </authorList>
    </citation>
    <scope>IDENTIFICATION</scope>
</reference>
<organism evidence="2 3">
    <name type="scientific">Romanomermis culicivorax</name>
    <name type="common">Nematode worm</name>
    <dbReference type="NCBI Taxonomy" id="13658"/>
    <lineage>
        <taxon>Eukaryota</taxon>
        <taxon>Metazoa</taxon>
        <taxon>Ecdysozoa</taxon>
        <taxon>Nematoda</taxon>
        <taxon>Enoplea</taxon>
        <taxon>Dorylaimia</taxon>
        <taxon>Mermithida</taxon>
        <taxon>Mermithoidea</taxon>
        <taxon>Mermithidae</taxon>
        <taxon>Romanomermis</taxon>
    </lineage>
</organism>
<dbReference type="Proteomes" id="UP000887565">
    <property type="component" value="Unplaced"/>
</dbReference>
<keyword evidence="2" id="KW-1185">Reference proteome</keyword>
<dbReference type="WBParaSite" id="nRc.2.0.1.t39628-RA">
    <property type="protein sequence ID" value="nRc.2.0.1.t39628-RA"/>
    <property type="gene ID" value="nRc.2.0.1.g39628"/>
</dbReference>
<evidence type="ECO:0000313" key="2">
    <source>
        <dbReference type="Proteomes" id="UP000887565"/>
    </source>
</evidence>
<keyword evidence="1" id="KW-0732">Signal</keyword>
<proteinExistence type="predicted"/>
<evidence type="ECO:0000256" key="1">
    <source>
        <dbReference type="SAM" id="SignalP"/>
    </source>
</evidence>
<protein>
    <submittedName>
        <fullName evidence="3">Uncharacterized protein</fullName>
    </submittedName>
</protein>
<evidence type="ECO:0000313" key="3">
    <source>
        <dbReference type="WBParaSite" id="nRc.2.0.1.t39628-RA"/>
    </source>
</evidence>
<accession>A0A915KPH1</accession>
<feature type="signal peptide" evidence="1">
    <location>
        <begin position="1"/>
        <end position="20"/>
    </location>
</feature>